<dbReference type="Proteomes" id="UP001148737">
    <property type="component" value="Unassembled WGS sequence"/>
</dbReference>
<gene>
    <name evidence="1" type="ORF">NLG97_g5390</name>
</gene>
<evidence type="ECO:0000313" key="1">
    <source>
        <dbReference type="EMBL" id="KAJ3492445.1"/>
    </source>
</evidence>
<sequence>MNRLDHASAMEAQLRAHAMMMAHRNSLDTSPEYAPALNDVVYYNITTENCPHGRVMSLLDMELAEDVDVSDATTAPGKLFKATIEYTSTLTGLVGINWMRSKQNVAISRFYKNGTTGHTSHYEPHDHAFPGPNIGVKKAARFLQSMEITVQADLDSNARLQFEHQVSATLSEVDMGACHELASGWIERDFPASRLPIAKEFIPARTESIYVIFFCESAEGDDIECKISELRERLDQAPVPLGVKKELSISPRMTLQGNYHPSTVEPTPAQPQIGTLASALQRSIRRSALNEKVEVATAHLAEYKCYPTDPYFVCQAELYKRHVAGYMALRRLGTPPDHVPVLPELYVVDIAWLKTRSSLDKVKRRVGKMLNYRIRQLVGYHSGFWVRVADSEHEFGVCTGIYIW</sequence>
<reference evidence="1" key="1">
    <citation type="submission" date="2022-07" db="EMBL/GenBank/DDBJ databases">
        <title>Genome Sequence of Lecanicillium saksenae.</title>
        <authorList>
            <person name="Buettner E."/>
        </authorList>
    </citation>
    <scope>NUCLEOTIDE SEQUENCE</scope>
    <source>
        <strain evidence="1">VT-O1</strain>
    </source>
</reference>
<proteinExistence type="predicted"/>
<comment type="caution">
    <text evidence="1">The sequence shown here is derived from an EMBL/GenBank/DDBJ whole genome shotgun (WGS) entry which is preliminary data.</text>
</comment>
<dbReference type="EMBL" id="JANAKD010000600">
    <property type="protein sequence ID" value="KAJ3492445.1"/>
    <property type="molecule type" value="Genomic_DNA"/>
</dbReference>
<organism evidence="1 2">
    <name type="scientific">Lecanicillium saksenae</name>
    <dbReference type="NCBI Taxonomy" id="468837"/>
    <lineage>
        <taxon>Eukaryota</taxon>
        <taxon>Fungi</taxon>
        <taxon>Dikarya</taxon>
        <taxon>Ascomycota</taxon>
        <taxon>Pezizomycotina</taxon>
        <taxon>Sordariomycetes</taxon>
        <taxon>Hypocreomycetidae</taxon>
        <taxon>Hypocreales</taxon>
        <taxon>Cordycipitaceae</taxon>
        <taxon>Lecanicillium</taxon>
    </lineage>
</organism>
<evidence type="ECO:0000313" key="2">
    <source>
        <dbReference type="Proteomes" id="UP001148737"/>
    </source>
</evidence>
<name>A0ACC1QV05_9HYPO</name>
<keyword evidence="2" id="KW-1185">Reference proteome</keyword>
<accession>A0ACC1QV05</accession>
<protein>
    <submittedName>
        <fullName evidence="1">Uncharacterized protein</fullName>
    </submittedName>
</protein>